<dbReference type="InterPro" id="IPR031327">
    <property type="entry name" value="MCM"/>
</dbReference>
<dbReference type="GO" id="GO:0003697">
    <property type="term" value="F:single-stranded DNA binding"/>
    <property type="evidence" value="ECO:0007669"/>
    <property type="project" value="TreeGrafter"/>
</dbReference>
<organism evidence="9 10">
    <name type="scientific">Cherax quadricarinatus</name>
    <name type="common">Australian red claw crayfish</name>
    <dbReference type="NCBI Taxonomy" id="27406"/>
    <lineage>
        <taxon>Eukaryota</taxon>
        <taxon>Metazoa</taxon>
        <taxon>Ecdysozoa</taxon>
        <taxon>Arthropoda</taxon>
        <taxon>Crustacea</taxon>
        <taxon>Multicrustacea</taxon>
        <taxon>Malacostraca</taxon>
        <taxon>Eumalacostraca</taxon>
        <taxon>Eucarida</taxon>
        <taxon>Decapoda</taxon>
        <taxon>Pleocyemata</taxon>
        <taxon>Astacidea</taxon>
        <taxon>Parastacoidea</taxon>
        <taxon>Parastacidae</taxon>
        <taxon>Cherax</taxon>
    </lineage>
</organism>
<keyword evidence="10" id="KW-1185">Reference proteome</keyword>
<dbReference type="Proteomes" id="UP001445076">
    <property type="component" value="Unassembled WGS sequence"/>
</dbReference>
<sequence>MKINIHARITGLPTCPELYRHAVPRTCDVGHLLCVSGTVVRTTAGKMLEYQKEFICTKCKHVFNVKADHDQYYHLNKPNRCPNPEACYSTNFSPLGASSPPMHTKDYQEIKIQEQVQKLVVGTIPRSLWVTLEDDLVDACKPGDDVLICGTVHRRWHPVVRDSRPDINLVLKANNITVRNKQRSGTVITDEMREEFAEFWDQHKYNPLTARNILLASFCPQVYGLYVVKLAVAVVVAGGMQKVDTSCTRIRGESHLLLVGDPGTGKSQFLKYVCNLVPRCVLTTGIGTTNAGLTVSAVRDEGEWALEAGALVLADGGICCIDEFNSIREADRAAIHEAMEQQTISVAKAGIVCKLDTRCSILAATNPKGHYDAEESLSVNVALASPLLSRFDLILVLLDTRNPEWDKIVSSYILEGCDPLGGDGGSQEDWSMERLQAYFCHIRSIQPVMTPEANAILSRYYQLQRQTDQRSQARTTIRLLESLVRLSQGHARLMMHAEVSVEDAIVAVTLIEASMIGASLITGINPLHTAFPRSPEEEYKTQAKIVLGKLNLFDILTKEMGRLNAQEKLLIKWKQVHPKIPLREKKDKSRDIPVTMRYCSKKDFKGSVNEDKTTAGIEELEDEIQEGTSRSGKQQTLCHMTKKLDSSNIVSCVDVSSDNLMDESHDNSNMNCVKNKKGLKRKLEVNTPDNENLNAPVQSNIKKVNIKKFKKKCTQKESFKNVHSLNIQLQVNEAANELLNDLEDFEEPVCNWNQVLVKDNKNTSIIKFSAESKVKVDAKTGVEDAQKCKTGVEDTQKCKTGVEDTQKCKTGVEDTQKCKTGVEDTQKCKTGVEDTQKCKTGVEDAQV</sequence>
<dbReference type="InterPro" id="IPR001208">
    <property type="entry name" value="MCM_dom"/>
</dbReference>
<reference evidence="9 10" key="1">
    <citation type="journal article" date="2024" name="BMC Genomics">
        <title>Genome assembly of redclaw crayfish (Cherax quadricarinatus) provides insights into its immune adaptation and hypoxia tolerance.</title>
        <authorList>
            <person name="Liu Z."/>
            <person name="Zheng J."/>
            <person name="Li H."/>
            <person name="Fang K."/>
            <person name="Wang S."/>
            <person name="He J."/>
            <person name="Zhou D."/>
            <person name="Weng S."/>
            <person name="Chi M."/>
            <person name="Gu Z."/>
            <person name="He J."/>
            <person name="Li F."/>
            <person name="Wang M."/>
        </authorList>
    </citation>
    <scope>NUCLEOTIDE SEQUENCE [LARGE SCALE GENOMIC DNA]</scope>
    <source>
        <strain evidence="9">ZL_2023a</strain>
    </source>
</reference>
<dbReference type="InterPro" id="IPR018525">
    <property type="entry name" value="MCM_CS"/>
</dbReference>
<dbReference type="Gene3D" id="3.40.50.300">
    <property type="entry name" value="P-loop containing nucleotide triphosphate hydrolases"/>
    <property type="match status" value="1"/>
</dbReference>
<dbReference type="AlphaFoldDB" id="A0AAW0Y680"/>
<evidence type="ECO:0000313" key="9">
    <source>
        <dbReference type="EMBL" id="KAK8752353.1"/>
    </source>
</evidence>
<dbReference type="Pfam" id="PF17855">
    <property type="entry name" value="MCM_lid"/>
    <property type="match status" value="1"/>
</dbReference>
<dbReference type="PROSITE" id="PS00847">
    <property type="entry name" value="MCM_1"/>
    <property type="match status" value="1"/>
</dbReference>
<dbReference type="EMBL" id="JARKIK010000004">
    <property type="protein sequence ID" value="KAK8752353.1"/>
    <property type="molecule type" value="Genomic_DNA"/>
</dbReference>
<keyword evidence="4" id="KW-0347">Helicase</keyword>
<dbReference type="GO" id="GO:0042555">
    <property type="term" value="C:MCM complex"/>
    <property type="evidence" value="ECO:0007669"/>
    <property type="project" value="TreeGrafter"/>
</dbReference>
<name>A0AAW0Y680_CHEQU</name>
<dbReference type="PANTHER" id="PTHR11630">
    <property type="entry name" value="DNA REPLICATION LICENSING FACTOR MCM FAMILY MEMBER"/>
    <property type="match status" value="1"/>
</dbReference>
<dbReference type="InterPro" id="IPR012340">
    <property type="entry name" value="NA-bd_OB-fold"/>
</dbReference>
<dbReference type="InterPro" id="IPR033762">
    <property type="entry name" value="MCM_OB"/>
</dbReference>
<dbReference type="FunFam" id="3.40.50.300:FF:000671">
    <property type="entry name" value="DNA helicase MCM9 isoform X1"/>
    <property type="match status" value="1"/>
</dbReference>
<evidence type="ECO:0000259" key="8">
    <source>
        <dbReference type="PROSITE" id="PS50051"/>
    </source>
</evidence>
<dbReference type="PANTHER" id="PTHR11630:SF48">
    <property type="entry name" value="DNA HELICASE MCM9"/>
    <property type="match status" value="1"/>
</dbReference>
<dbReference type="Gene3D" id="2.20.28.10">
    <property type="match status" value="1"/>
</dbReference>
<evidence type="ECO:0000256" key="2">
    <source>
        <dbReference type="ARBA" id="ARBA00022705"/>
    </source>
</evidence>
<dbReference type="GO" id="GO:0017116">
    <property type="term" value="F:single-stranded DNA helicase activity"/>
    <property type="evidence" value="ECO:0007669"/>
    <property type="project" value="TreeGrafter"/>
</dbReference>
<accession>A0AAW0Y680</accession>
<feature type="domain" description="MCM C-terminal AAA(+) ATPase" evidence="8">
    <location>
        <begin position="210"/>
        <end position="413"/>
    </location>
</feature>
<dbReference type="SUPFAM" id="SSF50249">
    <property type="entry name" value="Nucleic acid-binding proteins"/>
    <property type="match status" value="1"/>
</dbReference>
<evidence type="ECO:0000256" key="3">
    <source>
        <dbReference type="ARBA" id="ARBA00022741"/>
    </source>
</evidence>
<dbReference type="InterPro" id="IPR027417">
    <property type="entry name" value="P-loop_NTPase"/>
</dbReference>
<keyword evidence="2" id="KW-0235">DNA replication</keyword>
<keyword evidence="4" id="KW-0378">Hydrolase</keyword>
<protein>
    <recommendedName>
        <fullName evidence="1">DNA helicase</fullName>
        <ecNumber evidence="1">3.6.4.12</ecNumber>
    </recommendedName>
</protein>
<evidence type="ECO:0000313" key="10">
    <source>
        <dbReference type="Proteomes" id="UP001445076"/>
    </source>
</evidence>
<dbReference type="InterPro" id="IPR003593">
    <property type="entry name" value="AAA+_ATPase"/>
</dbReference>
<dbReference type="GO" id="GO:0006260">
    <property type="term" value="P:DNA replication"/>
    <property type="evidence" value="ECO:0007669"/>
    <property type="project" value="InterPro"/>
</dbReference>
<evidence type="ECO:0000256" key="4">
    <source>
        <dbReference type="ARBA" id="ARBA00022806"/>
    </source>
</evidence>
<evidence type="ECO:0000256" key="6">
    <source>
        <dbReference type="ARBA" id="ARBA00023125"/>
    </source>
</evidence>
<evidence type="ECO:0000256" key="1">
    <source>
        <dbReference type="ARBA" id="ARBA00012551"/>
    </source>
</evidence>
<comment type="caution">
    <text evidence="9">The sequence shown here is derived from an EMBL/GenBank/DDBJ whole genome shotgun (WGS) entry which is preliminary data.</text>
</comment>
<dbReference type="InterPro" id="IPR041562">
    <property type="entry name" value="MCM_lid"/>
</dbReference>
<dbReference type="GO" id="GO:0005524">
    <property type="term" value="F:ATP binding"/>
    <property type="evidence" value="ECO:0007669"/>
    <property type="project" value="UniProtKB-KW"/>
</dbReference>
<dbReference type="GO" id="GO:0000724">
    <property type="term" value="P:double-strand break repair via homologous recombination"/>
    <property type="evidence" value="ECO:0007669"/>
    <property type="project" value="TreeGrafter"/>
</dbReference>
<proteinExistence type="inferred from homology"/>
<dbReference type="GO" id="GO:0005634">
    <property type="term" value="C:nucleus"/>
    <property type="evidence" value="ECO:0007669"/>
    <property type="project" value="UniProtKB-SubCell"/>
</dbReference>
<dbReference type="Pfam" id="PF00493">
    <property type="entry name" value="MCM"/>
    <property type="match status" value="1"/>
</dbReference>
<evidence type="ECO:0000256" key="5">
    <source>
        <dbReference type="ARBA" id="ARBA00022840"/>
    </source>
</evidence>
<keyword evidence="5 7" id="KW-0067">ATP-binding</keyword>
<dbReference type="SMART" id="SM00382">
    <property type="entry name" value="AAA"/>
    <property type="match status" value="1"/>
</dbReference>
<dbReference type="EC" id="3.6.4.12" evidence="1"/>
<dbReference type="Pfam" id="PF17207">
    <property type="entry name" value="MCM_OB"/>
    <property type="match status" value="1"/>
</dbReference>
<gene>
    <name evidence="9" type="ORF">OTU49_005037</name>
</gene>
<keyword evidence="6 7" id="KW-0238">DNA-binding</keyword>
<dbReference type="SUPFAM" id="SSF52540">
    <property type="entry name" value="P-loop containing nucleoside triphosphate hydrolases"/>
    <property type="match status" value="1"/>
</dbReference>
<dbReference type="PROSITE" id="PS50051">
    <property type="entry name" value="MCM_2"/>
    <property type="match status" value="1"/>
</dbReference>
<dbReference type="PRINTS" id="PR01657">
    <property type="entry name" value="MCMFAMILY"/>
</dbReference>
<keyword evidence="3 7" id="KW-0547">Nucleotide-binding</keyword>
<dbReference type="Gene3D" id="2.40.50.140">
    <property type="entry name" value="Nucleic acid-binding proteins"/>
    <property type="match status" value="1"/>
</dbReference>
<dbReference type="GO" id="GO:0016787">
    <property type="term" value="F:hydrolase activity"/>
    <property type="evidence" value="ECO:0007669"/>
    <property type="project" value="UniProtKB-KW"/>
</dbReference>
<evidence type="ECO:0000256" key="7">
    <source>
        <dbReference type="RuleBase" id="RU004070"/>
    </source>
</evidence>
<comment type="similarity">
    <text evidence="7">Belongs to the MCM family.</text>
</comment>
<dbReference type="SMART" id="SM00350">
    <property type="entry name" value="MCM"/>
    <property type="match status" value="1"/>
</dbReference>